<sequence>MLRNKKRVFWEALLLTLIIFILGMLIGASFERGKLDEIEQYYTKSEILFMDLFALNERIDSDDTCEVLMDSNIQLADNIYEEAFLLEKYEAAGKITEGLKLAHRKYDMLRTYLWMNTIDISEKCKGEFNSVVYLYEYNTDDLAVKATQNVWARVLFDLKQEKGNTIILIPIAVNSDLVSLDALLKDFEISRYPVVIIDEEHVVEEISSVEDLKIYLD</sequence>
<proteinExistence type="predicted"/>
<protein>
    <submittedName>
        <fullName evidence="1">Uncharacterized protein</fullName>
    </submittedName>
</protein>
<accession>X1FCX7</accession>
<evidence type="ECO:0000313" key="1">
    <source>
        <dbReference type="EMBL" id="GAH43456.1"/>
    </source>
</evidence>
<organism evidence="1">
    <name type="scientific">marine sediment metagenome</name>
    <dbReference type="NCBI Taxonomy" id="412755"/>
    <lineage>
        <taxon>unclassified sequences</taxon>
        <taxon>metagenomes</taxon>
        <taxon>ecological metagenomes</taxon>
    </lineage>
</organism>
<dbReference type="EMBL" id="BARU01007272">
    <property type="protein sequence ID" value="GAH43456.1"/>
    <property type="molecule type" value="Genomic_DNA"/>
</dbReference>
<dbReference type="AlphaFoldDB" id="X1FCX7"/>
<name>X1FCX7_9ZZZZ</name>
<gene>
    <name evidence="1" type="ORF">S03H2_14330</name>
</gene>
<comment type="caution">
    <text evidence="1">The sequence shown here is derived from an EMBL/GenBank/DDBJ whole genome shotgun (WGS) entry which is preliminary data.</text>
</comment>
<reference evidence="1" key="1">
    <citation type="journal article" date="2014" name="Front. Microbiol.">
        <title>High frequency of phylogenetically diverse reductive dehalogenase-homologous genes in deep subseafloor sedimentary metagenomes.</title>
        <authorList>
            <person name="Kawai M."/>
            <person name="Futagami T."/>
            <person name="Toyoda A."/>
            <person name="Takaki Y."/>
            <person name="Nishi S."/>
            <person name="Hori S."/>
            <person name="Arai W."/>
            <person name="Tsubouchi T."/>
            <person name="Morono Y."/>
            <person name="Uchiyama I."/>
            <person name="Ito T."/>
            <person name="Fujiyama A."/>
            <person name="Inagaki F."/>
            <person name="Takami H."/>
        </authorList>
    </citation>
    <scope>NUCLEOTIDE SEQUENCE</scope>
    <source>
        <strain evidence="1">Expedition CK06-06</strain>
    </source>
</reference>